<dbReference type="eggNOG" id="COG2027">
    <property type="taxonomic scope" value="Bacteria"/>
</dbReference>
<dbReference type="EMBL" id="FUXK01000033">
    <property type="protein sequence ID" value="SKA15368.1"/>
    <property type="molecule type" value="Genomic_DNA"/>
</dbReference>
<evidence type="ECO:0000256" key="2">
    <source>
        <dbReference type="ARBA" id="ARBA00022801"/>
    </source>
</evidence>
<dbReference type="GO" id="GO:0000270">
    <property type="term" value="P:peptidoglycan metabolic process"/>
    <property type="evidence" value="ECO:0007669"/>
    <property type="project" value="TreeGrafter"/>
</dbReference>
<dbReference type="RefSeq" id="WP_025070896.1">
    <property type="nucleotide sequence ID" value="NZ_FUXK01000033.1"/>
</dbReference>
<feature type="chain" id="PRO_5010544137" evidence="3">
    <location>
        <begin position="21"/>
        <end position="420"/>
    </location>
</feature>
<evidence type="ECO:0000256" key="1">
    <source>
        <dbReference type="ARBA" id="ARBA00006096"/>
    </source>
</evidence>
<feature type="signal peptide" evidence="3">
    <location>
        <begin position="1"/>
        <end position="20"/>
    </location>
</feature>
<sequence>MKRITYLLLLFLFAHIPTFAQVDNDSIEEDDIIQHADSALLNMLVPDSIVRPWPESVQHQLQQLMQSDMLQTSQVGLMVYDLTADSALFAYNERQLMRPASTMKLLTAITAIDHLGGDYLFKTELCYTGKIENRKLTGDIYCVGGFDPRFNTDDLHAFVEAIQKMGIDTIEGHLYADKSMKEAKDFGEGWCWDDKNPVLSPLLISGKDTFMSRFLNALMAANIVVDAPIDEKTKPNDSYCIVNRFHTMDQILMRMLKDSNNLYAESMYYQLAAATGSRPATAKHAREAERVLLSKVGLNPANYRLADGSGLSLYNYLSAEVEVKLLRYAYQNENIFHHLYQALPIAGVDGTLKKRMRSTFTRNNVRAKTGTLTGISSLAGYCKAANGHWLSFAIINQGVMHARNAKNFQNRVCTILCAPN</sequence>
<comment type="similarity">
    <text evidence="1">Belongs to the peptidase S13 family.</text>
</comment>
<dbReference type="GO" id="GO:0004185">
    <property type="term" value="F:serine-type carboxypeptidase activity"/>
    <property type="evidence" value="ECO:0007669"/>
    <property type="project" value="InterPro"/>
</dbReference>
<dbReference type="Pfam" id="PF02113">
    <property type="entry name" value="Peptidase_S13"/>
    <property type="match status" value="2"/>
</dbReference>
<dbReference type="GO" id="GO:0006508">
    <property type="term" value="P:proteolysis"/>
    <property type="evidence" value="ECO:0007669"/>
    <property type="project" value="InterPro"/>
</dbReference>
<evidence type="ECO:0000256" key="3">
    <source>
        <dbReference type="SAM" id="SignalP"/>
    </source>
</evidence>
<dbReference type="AlphaFoldDB" id="A0A1T4RHZ5"/>
<keyword evidence="4" id="KW-0645">Protease</keyword>
<dbReference type="InterPro" id="IPR012338">
    <property type="entry name" value="Beta-lactam/transpept-like"/>
</dbReference>
<dbReference type="Gene3D" id="3.40.710.10">
    <property type="entry name" value="DD-peptidase/beta-lactamase superfamily"/>
    <property type="match status" value="1"/>
</dbReference>
<accession>A0A1T4RHZ5</accession>
<dbReference type="Gene3D" id="3.50.80.20">
    <property type="entry name" value="D-Ala-D-Ala carboxypeptidase C, peptidase S13"/>
    <property type="match status" value="1"/>
</dbReference>
<proteinExistence type="inferred from homology"/>
<dbReference type="STRING" id="28136.SAMN02745202_02277"/>
<dbReference type="PANTHER" id="PTHR30023">
    <property type="entry name" value="D-ALANYL-D-ALANINE CARBOXYPEPTIDASE"/>
    <property type="match status" value="1"/>
</dbReference>
<keyword evidence="2" id="KW-0378">Hydrolase</keyword>
<dbReference type="PANTHER" id="PTHR30023:SF0">
    <property type="entry name" value="PENICILLIN-SENSITIVE CARBOXYPEPTIDASE A"/>
    <property type="match status" value="1"/>
</dbReference>
<dbReference type="NCBIfam" id="TIGR00666">
    <property type="entry name" value="PBP4"/>
    <property type="match status" value="1"/>
</dbReference>
<keyword evidence="3" id="KW-0732">Signal</keyword>
<gene>
    <name evidence="4" type="ORF">SAMN02745202_02277</name>
</gene>
<dbReference type="PRINTS" id="PR00922">
    <property type="entry name" value="DADACBPTASE3"/>
</dbReference>
<dbReference type="SUPFAM" id="SSF56601">
    <property type="entry name" value="beta-lactamase/transpeptidase-like"/>
    <property type="match status" value="1"/>
</dbReference>
<dbReference type="Proteomes" id="UP000190065">
    <property type="component" value="Unassembled WGS sequence"/>
</dbReference>
<reference evidence="4 5" key="1">
    <citation type="submission" date="2017-02" db="EMBL/GenBank/DDBJ databases">
        <authorList>
            <person name="Peterson S.W."/>
        </authorList>
    </citation>
    <scope>NUCLEOTIDE SEQUENCE [LARGE SCALE GENOMIC DNA]</scope>
    <source>
        <strain evidence="4 5">ATCC 43324</strain>
    </source>
</reference>
<dbReference type="InterPro" id="IPR000667">
    <property type="entry name" value="Peptidase_S13"/>
</dbReference>
<organism evidence="4 5">
    <name type="scientific">Segatella oulorum</name>
    <dbReference type="NCBI Taxonomy" id="28136"/>
    <lineage>
        <taxon>Bacteria</taxon>
        <taxon>Pseudomonadati</taxon>
        <taxon>Bacteroidota</taxon>
        <taxon>Bacteroidia</taxon>
        <taxon>Bacteroidales</taxon>
        <taxon>Prevotellaceae</taxon>
        <taxon>Segatella</taxon>
    </lineage>
</organism>
<protein>
    <submittedName>
        <fullName evidence="4">D-alanyl-D-alanine carboxypeptidase / D-alanyl-D-alanine-endopeptidase (Penicillin-binding protein 4)</fullName>
    </submittedName>
</protein>
<keyword evidence="4" id="KW-0121">Carboxypeptidase</keyword>
<name>A0A1T4RHZ5_9BACT</name>
<evidence type="ECO:0000313" key="5">
    <source>
        <dbReference type="Proteomes" id="UP000190065"/>
    </source>
</evidence>
<evidence type="ECO:0000313" key="4">
    <source>
        <dbReference type="EMBL" id="SKA15368.1"/>
    </source>
</evidence>